<gene>
    <name evidence="2" type="ORF">GCM10023217_33360</name>
</gene>
<keyword evidence="1" id="KW-0472">Membrane</keyword>
<keyword evidence="1" id="KW-1133">Transmembrane helix</keyword>
<accession>A0ABP8ZJJ6</accession>
<dbReference type="Proteomes" id="UP001500822">
    <property type="component" value="Unassembled WGS sequence"/>
</dbReference>
<keyword evidence="1" id="KW-0812">Transmembrane</keyword>
<dbReference type="RefSeq" id="WP_345314364.1">
    <property type="nucleotide sequence ID" value="NZ_BAABIE010000022.1"/>
</dbReference>
<comment type="caution">
    <text evidence="2">The sequence shown here is derived from an EMBL/GenBank/DDBJ whole genome shotgun (WGS) entry which is preliminary data.</text>
</comment>
<feature type="transmembrane region" description="Helical" evidence="1">
    <location>
        <begin position="6"/>
        <end position="24"/>
    </location>
</feature>
<feature type="transmembrane region" description="Helical" evidence="1">
    <location>
        <begin position="235"/>
        <end position="256"/>
    </location>
</feature>
<feature type="transmembrane region" description="Helical" evidence="1">
    <location>
        <begin position="183"/>
        <end position="202"/>
    </location>
</feature>
<feature type="transmembrane region" description="Helical" evidence="1">
    <location>
        <begin position="93"/>
        <end position="114"/>
    </location>
</feature>
<organism evidence="2 3">
    <name type="scientific">Gordonia alkaliphila</name>
    <dbReference type="NCBI Taxonomy" id="1053547"/>
    <lineage>
        <taxon>Bacteria</taxon>
        <taxon>Bacillati</taxon>
        <taxon>Actinomycetota</taxon>
        <taxon>Actinomycetes</taxon>
        <taxon>Mycobacteriales</taxon>
        <taxon>Gordoniaceae</taxon>
        <taxon>Gordonia</taxon>
    </lineage>
</organism>
<reference evidence="3" key="1">
    <citation type="journal article" date="2019" name="Int. J. Syst. Evol. Microbiol.">
        <title>The Global Catalogue of Microorganisms (GCM) 10K type strain sequencing project: providing services to taxonomists for standard genome sequencing and annotation.</title>
        <authorList>
            <consortium name="The Broad Institute Genomics Platform"/>
            <consortium name="The Broad Institute Genome Sequencing Center for Infectious Disease"/>
            <person name="Wu L."/>
            <person name="Ma J."/>
        </authorList>
    </citation>
    <scope>NUCLEOTIDE SEQUENCE [LARGE SCALE GENOMIC DNA]</scope>
    <source>
        <strain evidence="3">JCM 18077</strain>
    </source>
</reference>
<feature type="transmembrane region" description="Helical" evidence="1">
    <location>
        <begin position="126"/>
        <end position="145"/>
    </location>
</feature>
<keyword evidence="3" id="KW-1185">Reference proteome</keyword>
<evidence type="ECO:0000313" key="3">
    <source>
        <dbReference type="Proteomes" id="UP001500822"/>
    </source>
</evidence>
<evidence type="ECO:0000256" key="1">
    <source>
        <dbReference type="SAM" id="Phobius"/>
    </source>
</evidence>
<name>A0ABP8ZJJ6_9ACTN</name>
<sequence length="262" mass="26637">MEIVGAFAVLASMIAVFWVMFKGVGKYPGRKISGVESDRRDPGDLRWIVAAMGGLALGTAYGELYSNAGTESGVAIGLFLGVLVLLPSVAGELVNAGINAAAGLIAVWGLGRLIAGSGDFDVLGVAYRIVLVVTLVAAFSLGVLWSGHVKSFLRVGGLGLFGVVEVIGFLISPQGHDTLNIEGSVLLSAFYVVVAAGLALLVGIAVSPYVLGVLVIAVAVVQWLGASVYGDAASAWIGTVAAVLGGGIAFFGSKIFGLRSRA</sequence>
<dbReference type="EMBL" id="BAABIE010000022">
    <property type="protein sequence ID" value="GAA4758272.1"/>
    <property type="molecule type" value="Genomic_DNA"/>
</dbReference>
<proteinExistence type="predicted"/>
<feature type="transmembrane region" description="Helical" evidence="1">
    <location>
        <begin position="68"/>
        <end position="86"/>
    </location>
</feature>
<feature type="transmembrane region" description="Helical" evidence="1">
    <location>
        <begin position="152"/>
        <end position="171"/>
    </location>
</feature>
<evidence type="ECO:0000313" key="2">
    <source>
        <dbReference type="EMBL" id="GAA4758272.1"/>
    </source>
</evidence>
<protein>
    <submittedName>
        <fullName evidence="2">Uncharacterized protein</fullName>
    </submittedName>
</protein>
<feature type="transmembrane region" description="Helical" evidence="1">
    <location>
        <begin position="209"/>
        <end position="229"/>
    </location>
</feature>